<dbReference type="GO" id="GO:0016020">
    <property type="term" value="C:membrane"/>
    <property type="evidence" value="ECO:0007669"/>
    <property type="project" value="UniProtKB-SubCell"/>
</dbReference>
<keyword evidence="1" id="KW-1133">Transmembrane helix</keyword>
<dbReference type="PANTHER" id="PTHR12300:SF176">
    <property type="entry name" value="HVA22-LIKE PROTEIN"/>
    <property type="match status" value="1"/>
</dbReference>
<evidence type="ECO:0000256" key="1">
    <source>
        <dbReference type="RuleBase" id="RU362006"/>
    </source>
</evidence>
<keyword evidence="1" id="KW-0472">Membrane</keyword>
<keyword evidence="4" id="KW-1185">Reference proteome</keyword>
<sequence length="329" mass="37670">MDMEMKGGKSGMEMVVKVNRRQVATMESVRALAERKNRRKCGSDKKVRREEVEILGSSFEMEWRRSEFEKMRPQEKGKKGTTAIEGDDHDSINQSLWHSSSCSAAASYTRTNGLRSIMRRREMGKTRAKVFLGLSIPNISYFTVNMALPSEVGLRVLLYPFGSNVLVRTACCSVGIALPVYSTFKAIEKKDQEEQQRMLLYWAAYGSFSVAEVFSDKILSWFPLYYHMKFAFLVWLQLPASNGARHLYMNHLRPFFRRHQVRLDQAVDFIYGQMTKFISSHQGELQFAKALFMKIVASVRGIVPGQRQSNRAIEGPAKESQDTESDIDE</sequence>
<feature type="region of interest" description="Disordered" evidence="2">
    <location>
        <begin position="307"/>
        <end position="329"/>
    </location>
</feature>
<name>A0A540NCS6_MALBA</name>
<dbReference type="AlphaFoldDB" id="A0A540NCS6"/>
<dbReference type="Pfam" id="PF03134">
    <property type="entry name" value="TB2_DP1_HVA22"/>
    <property type="match status" value="1"/>
</dbReference>
<proteinExistence type="inferred from homology"/>
<accession>A0A540NCS6</accession>
<keyword evidence="1" id="KW-0812">Transmembrane</keyword>
<dbReference type="EMBL" id="VIEB01000064">
    <property type="protein sequence ID" value="TQE08841.1"/>
    <property type="molecule type" value="Genomic_DNA"/>
</dbReference>
<evidence type="ECO:0000256" key="2">
    <source>
        <dbReference type="SAM" id="MobiDB-lite"/>
    </source>
</evidence>
<protein>
    <recommendedName>
        <fullName evidence="1">HVA22-like protein</fullName>
    </recommendedName>
</protein>
<evidence type="ECO:0000313" key="3">
    <source>
        <dbReference type="EMBL" id="TQE08841.1"/>
    </source>
</evidence>
<dbReference type="InterPro" id="IPR004345">
    <property type="entry name" value="TB2_DP1_HVA22"/>
</dbReference>
<feature type="transmembrane region" description="Helical" evidence="1">
    <location>
        <begin position="199"/>
        <end position="224"/>
    </location>
</feature>
<organism evidence="3 4">
    <name type="scientific">Malus baccata</name>
    <name type="common">Siberian crab apple</name>
    <name type="synonym">Pyrus baccata</name>
    <dbReference type="NCBI Taxonomy" id="106549"/>
    <lineage>
        <taxon>Eukaryota</taxon>
        <taxon>Viridiplantae</taxon>
        <taxon>Streptophyta</taxon>
        <taxon>Embryophyta</taxon>
        <taxon>Tracheophyta</taxon>
        <taxon>Spermatophyta</taxon>
        <taxon>Magnoliopsida</taxon>
        <taxon>eudicotyledons</taxon>
        <taxon>Gunneridae</taxon>
        <taxon>Pentapetalae</taxon>
        <taxon>rosids</taxon>
        <taxon>fabids</taxon>
        <taxon>Rosales</taxon>
        <taxon>Rosaceae</taxon>
        <taxon>Amygdaloideae</taxon>
        <taxon>Maleae</taxon>
        <taxon>Malus</taxon>
    </lineage>
</organism>
<comment type="subcellular location">
    <subcellularLocation>
        <location evidence="1">Membrane</location>
        <topology evidence="1">Multi-pass membrane protein</topology>
    </subcellularLocation>
</comment>
<comment type="similarity">
    <text evidence="1">Belongs to the DP1 family.</text>
</comment>
<comment type="caution">
    <text evidence="3">The sequence shown here is derived from an EMBL/GenBank/DDBJ whole genome shotgun (WGS) entry which is preliminary data.</text>
</comment>
<gene>
    <name evidence="3" type="ORF">C1H46_005559</name>
</gene>
<feature type="compositionally biased region" description="Basic and acidic residues" evidence="2">
    <location>
        <begin position="68"/>
        <end position="78"/>
    </location>
</feature>
<dbReference type="Proteomes" id="UP000315295">
    <property type="component" value="Unassembled WGS sequence"/>
</dbReference>
<dbReference type="PANTHER" id="PTHR12300">
    <property type="entry name" value="HVA22-LIKE PROTEINS"/>
    <property type="match status" value="1"/>
</dbReference>
<evidence type="ECO:0000313" key="4">
    <source>
        <dbReference type="Proteomes" id="UP000315295"/>
    </source>
</evidence>
<feature type="transmembrane region" description="Helical" evidence="1">
    <location>
        <begin position="167"/>
        <end position="187"/>
    </location>
</feature>
<feature type="region of interest" description="Disordered" evidence="2">
    <location>
        <begin position="68"/>
        <end position="90"/>
    </location>
</feature>
<feature type="transmembrane region" description="Helical" evidence="1">
    <location>
        <begin position="128"/>
        <end position="147"/>
    </location>
</feature>
<reference evidence="3 4" key="1">
    <citation type="journal article" date="2019" name="G3 (Bethesda)">
        <title>Sequencing of a Wild Apple (Malus baccata) Genome Unravels the Differences Between Cultivated and Wild Apple Species Regarding Disease Resistance and Cold Tolerance.</title>
        <authorList>
            <person name="Chen X."/>
        </authorList>
    </citation>
    <scope>NUCLEOTIDE SEQUENCE [LARGE SCALE GENOMIC DNA]</scope>
    <source>
        <strain evidence="4">cv. Shandingzi</strain>
        <tissue evidence="3">Leaves</tissue>
    </source>
</reference>